<gene>
    <name evidence="10" type="ORF">EZS28_025487</name>
</gene>
<keyword evidence="5 6" id="KW-0067">ATP-binding</keyword>
<dbReference type="InterPro" id="IPR000719">
    <property type="entry name" value="Prot_kinase_dom"/>
</dbReference>
<dbReference type="EMBL" id="SNRW01008784">
    <property type="protein sequence ID" value="KAA6378987.1"/>
    <property type="molecule type" value="Genomic_DNA"/>
</dbReference>
<comment type="caution">
    <text evidence="10">The sequence shown here is derived from an EMBL/GenBank/DDBJ whole genome shotgun (WGS) entry which is preliminary data.</text>
</comment>
<evidence type="ECO:0000313" key="11">
    <source>
        <dbReference type="Proteomes" id="UP000324800"/>
    </source>
</evidence>
<feature type="non-terminal residue" evidence="10">
    <location>
        <position position="306"/>
    </location>
</feature>
<dbReference type="Gene3D" id="1.10.510.10">
    <property type="entry name" value="Transferase(Phosphotransferase) domain 1"/>
    <property type="match status" value="1"/>
</dbReference>
<dbReference type="GO" id="GO:0004674">
    <property type="term" value="F:protein serine/threonine kinase activity"/>
    <property type="evidence" value="ECO:0007669"/>
    <property type="project" value="UniProtKB-KW"/>
</dbReference>
<evidence type="ECO:0000256" key="7">
    <source>
        <dbReference type="RuleBase" id="RU000304"/>
    </source>
</evidence>
<proteinExistence type="inferred from homology"/>
<feature type="domain" description="Protein kinase" evidence="9">
    <location>
        <begin position="88"/>
        <end position="306"/>
    </location>
</feature>
<evidence type="ECO:0000256" key="4">
    <source>
        <dbReference type="ARBA" id="ARBA00022777"/>
    </source>
</evidence>
<feature type="region of interest" description="Disordered" evidence="8">
    <location>
        <begin position="27"/>
        <end position="56"/>
    </location>
</feature>
<comment type="similarity">
    <text evidence="7">Belongs to the protein kinase superfamily.</text>
</comment>
<dbReference type="Proteomes" id="UP000324800">
    <property type="component" value="Unassembled WGS sequence"/>
</dbReference>
<evidence type="ECO:0000256" key="6">
    <source>
        <dbReference type="PROSITE-ProRule" id="PRU10141"/>
    </source>
</evidence>
<evidence type="ECO:0000256" key="3">
    <source>
        <dbReference type="ARBA" id="ARBA00022741"/>
    </source>
</evidence>
<evidence type="ECO:0000256" key="1">
    <source>
        <dbReference type="ARBA" id="ARBA00022527"/>
    </source>
</evidence>
<keyword evidence="1 7" id="KW-0723">Serine/threonine-protein kinase</keyword>
<keyword evidence="2" id="KW-0808">Transferase</keyword>
<name>A0A5J4V8Z6_9EUKA</name>
<keyword evidence="4" id="KW-0418">Kinase</keyword>
<dbReference type="Pfam" id="PF00069">
    <property type="entry name" value="Pkinase"/>
    <property type="match status" value="2"/>
</dbReference>
<dbReference type="InterPro" id="IPR008271">
    <property type="entry name" value="Ser/Thr_kinase_AS"/>
</dbReference>
<evidence type="ECO:0000313" key="10">
    <source>
        <dbReference type="EMBL" id="KAA6378987.1"/>
    </source>
</evidence>
<dbReference type="PANTHER" id="PTHR43895">
    <property type="entry name" value="CALCIUM/CALMODULIN-DEPENDENT PROTEIN KINASE KINASE-RELATED"/>
    <property type="match status" value="1"/>
</dbReference>
<dbReference type="PROSITE" id="PS00108">
    <property type="entry name" value="PROTEIN_KINASE_ST"/>
    <property type="match status" value="1"/>
</dbReference>
<evidence type="ECO:0000259" key="9">
    <source>
        <dbReference type="PROSITE" id="PS50011"/>
    </source>
</evidence>
<organism evidence="10 11">
    <name type="scientific">Streblomastix strix</name>
    <dbReference type="NCBI Taxonomy" id="222440"/>
    <lineage>
        <taxon>Eukaryota</taxon>
        <taxon>Metamonada</taxon>
        <taxon>Preaxostyla</taxon>
        <taxon>Oxymonadida</taxon>
        <taxon>Streblomastigidae</taxon>
        <taxon>Streblomastix</taxon>
    </lineage>
</organism>
<dbReference type="Gene3D" id="3.30.200.20">
    <property type="entry name" value="Phosphorylase Kinase, domain 1"/>
    <property type="match status" value="1"/>
</dbReference>
<feature type="binding site" evidence="6">
    <location>
        <position position="117"/>
    </location>
    <ligand>
        <name>ATP</name>
        <dbReference type="ChEBI" id="CHEBI:30616"/>
    </ligand>
</feature>
<reference evidence="10 11" key="1">
    <citation type="submission" date="2019-03" db="EMBL/GenBank/DDBJ databases">
        <title>Single cell metagenomics reveals metabolic interactions within the superorganism composed of flagellate Streblomastix strix and complex community of Bacteroidetes bacteria on its surface.</title>
        <authorList>
            <person name="Treitli S.C."/>
            <person name="Kolisko M."/>
            <person name="Husnik F."/>
            <person name="Keeling P."/>
            <person name="Hampl V."/>
        </authorList>
    </citation>
    <scope>NUCLEOTIDE SEQUENCE [LARGE SCALE GENOMIC DNA]</scope>
    <source>
        <strain evidence="10">ST1C</strain>
    </source>
</reference>
<dbReference type="InterPro" id="IPR011009">
    <property type="entry name" value="Kinase-like_dom_sf"/>
</dbReference>
<dbReference type="PROSITE" id="PS00107">
    <property type="entry name" value="PROTEIN_KINASE_ATP"/>
    <property type="match status" value="1"/>
</dbReference>
<dbReference type="InterPro" id="IPR017441">
    <property type="entry name" value="Protein_kinase_ATP_BS"/>
</dbReference>
<dbReference type="SUPFAM" id="SSF56112">
    <property type="entry name" value="Protein kinase-like (PK-like)"/>
    <property type="match status" value="1"/>
</dbReference>
<evidence type="ECO:0000256" key="5">
    <source>
        <dbReference type="ARBA" id="ARBA00022840"/>
    </source>
</evidence>
<accession>A0A5J4V8Z6</accession>
<sequence length="306" mass="35010">MSQVDPIDTNKNHNVEEIRFVEAKKAVDSTNNASETPNCAEKAVSINDSEKTETEKDAKELKEASLIKETYKVNISYTEERIKKVNQYTIRRTIGRGRHGKVVQAEDSESHKRFAMKILSKKELTENYFGKQTGYQKLQREIKIMKLVNNHSGVIKLVEILDDKSHEKLYLIMELAEGGSVMKSANPKNQHHKKLSSRQQQINQQKILLQINAQQQNELDAEQIQQIISGKGLNLPFNESSKALQQQLLKSSESVIDTQGLLRQPLLEQIVQHYMRELFLAVQYIHSKGIVHRDIKPENLLVNSDG</sequence>
<dbReference type="AlphaFoldDB" id="A0A5J4V8Z6"/>
<dbReference type="PROSITE" id="PS50011">
    <property type="entry name" value="PROTEIN_KINASE_DOM"/>
    <property type="match status" value="1"/>
</dbReference>
<dbReference type="GO" id="GO:0007165">
    <property type="term" value="P:signal transduction"/>
    <property type="evidence" value="ECO:0007669"/>
    <property type="project" value="TreeGrafter"/>
</dbReference>
<evidence type="ECO:0000256" key="8">
    <source>
        <dbReference type="SAM" id="MobiDB-lite"/>
    </source>
</evidence>
<evidence type="ECO:0000256" key="2">
    <source>
        <dbReference type="ARBA" id="ARBA00022679"/>
    </source>
</evidence>
<keyword evidence="3 6" id="KW-0547">Nucleotide-binding</keyword>
<dbReference type="GO" id="GO:0005524">
    <property type="term" value="F:ATP binding"/>
    <property type="evidence" value="ECO:0007669"/>
    <property type="project" value="UniProtKB-UniRule"/>
</dbReference>
<feature type="compositionally biased region" description="Polar residues" evidence="8">
    <location>
        <begin position="28"/>
        <end position="37"/>
    </location>
</feature>
<dbReference type="PANTHER" id="PTHR43895:SF150">
    <property type="entry name" value="SERINE_THREONINE-PROTEIN KINASE STK11"/>
    <property type="match status" value="1"/>
</dbReference>
<dbReference type="SMART" id="SM00220">
    <property type="entry name" value="S_TKc"/>
    <property type="match status" value="1"/>
</dbReference>
<protein>
    <submittedName>
        <fullName evidence="10">Putative nucleotide binding protein</fullName>
    </submittedName>
</protein>